<dbReference type="Proteomes" id="UP001152531">
    <property type="component" value="Unassembled WGS sequence"/>
</dbReference>
<gene>
    <name evidence="1" type="ORF">CLIB1444_01S20604</name>
</gene>
<accession>A0ACA9Y281</accession>
<sequence>MDHKMKYFLMVSCLLTFVLGDNFCGGGSLLSFSGFKVHRQYRVTGMKPSSQQYLILSHCDHGKVDYQKVMKVKSINKIDWERPICMLKPRLGKTLNNPIGDTVQRFDRHPRELNAELKKVFGRKGGGPRVSKFTNRSLKQRFHDIKDHLKGKIKKFIEQNIPISSPVIYTSPTTEQHMNDISNSSLQASMEWESRNLACFKLSRRKKYAKRDTTFYIPQTFIGGIFECLISPQQRASVFQNFSLEKSLDELQFDCDDSMSIPLLPLIADYNGKQWWEFNKNIFNPSIIQTIPFLTTSSPLNMRFSLTETPDMSKDTWATKIRVNEDYDYTEEDIHYISQALALTSDYIFKLFEPIDFGQILNNVPDISQYKIAGKPLVENDLVISTIEKFSIDQKLSILLSIKPKKYLPTISKLQKLWDSSLE</sequence>
<name>A0ACA9Y281_9ASCO</name>
<dbReference type="EMBL" id="CALSDN010000001">
    <property type="protein sequence ID" value="CAH6719060.1"/>
    <property type="molecule type" value="Genomic_DNA"/>
</dbReference>
<protein>
    <submittedName>
        <fullName evidence="1">Uncharacterized protein</fullName>
    </submittedName>
</protein>
<keyword evidence="2" id="KW-1185">Reference proteome</keyword>
<evidence type="ECO:0000313" key="2">
    <source>
        <dbReference type="Proteomes" id="UP001152531"/>
    </source>
</evidence>
<organism evidence="1 2">
    <name type="scientific">[Candida] jaroonii</name>
    <dbReference type="NCBI Taxonomy" id="467808"/>
    <lineage>
        <taxon>Eukaryota</taxon>
        <taxon>Fungi</taxon>
        <taxon>Dikarya</taxon>
        <taxon>Ascomycota</taxon>
        <taxon>Saccharomycotina</taxon>
        <taxon>Pichiomycetes</taxon>
        <taxon>Debaryomycetaceae</taxon>
        <taxon>Yamadazyma</taxon>
    </lineage>
</organism>
<proteinExistence type="predicted"/>
<reference evidence="1" key="1">
    <citation type="submission" date="2022-06" db="EMBL/GenBank/DDBJ databases">
        <authorList>
            <person name="Legras J.-L."/>
            <person name="Devillers H."/>
            <person name="Grondin C."/>
        </authorList>
    </citation>
    <scope>NUCLEOTIDE SEQUENCE</scope>
    <source>
        <strain evidence="1">CLIB 1444</strain>
    </source>
</reference>
<comment type="caution">
    <text evidence="1">The sequence shown here is derived from an EMBL/GenBank/DDBJ whole genome shotgun (WGS) entry which is preliminary data.</text>
</comment>
<evidence type="ECO:0000313" key="1">
    <source>
        <dbReference type="EMBL" id="CAH6719060.1"/>
    </source>
</evidence>